<dbReference type="AlphaFoldDB" id="A0A0F8Y7Q0"/>
<dbReference type="EMBL" id="LAZR01058535">
    <property type="protein sequence ID" value="KKK69680.1"/>
    <property type="molecule type" value="Genomic_DNA"/>
</dbReference>
<comment type="caution">
    <text evidence="1">The sequence shown here is derived from an EMBL/GenBank/DDBJ whole genome shotgun (WGS) entry which is preliminary data.</text>
</comment>
<sequence>MEIDVERPAAPGSVAGTGLDIGVLTDLVLKTLYFASSIDANELAKRLALSGNPTTELLEFLGRERLSEVVGGSGRSASTARRSLTSKGINRAEAALAASGYIGPAPVPLRTYIDRVRSQSIHNVELSRQKIEESLSHLVLPQRTLDFIGQAVSSKRATLLYGASGNGKTSAAEGLGTALPGHILVPYAVEVMREIIQVYDPSTHDAVDAEVGNQSEGRTMPDRRWVVIRRPAVLVAGELAGHHLELMLDEVHKTYEAPIQMKANGGLLVIDDFGRQRLDASYLLNRWVTPLERHVDHLSLHSGARFEVPFDVIPIFVSNLPPTELADDAFLRRIRYKTEIPGPDSSDFIEILKRE</sequence>
<dbReference type="InterPro" id="IPR027417">
    <property type="entry name" value="P-loop_NTPase"/>
</dbReference>
<reference evidence="1" key="1">
    <citation type="journal article" date="2015" name="Nature">
        <title>Complex archaea that bridge the gap between prokaryotes and eukaryotes.</title>
        <authorList>
            <person name="Spang A."/>
            <person name="Saw J.H."/>
            <person name="Jorgensen S.L."/>
            <person name="Zaremba-Niedzwiedzka K."/>
            <person name="Martijn J."/>
            <person name="Lind A.E."/>
            <person name="van Eijk R."/>
            <person name="Schleper C."/>
            <person name="Guy L."/>
            <person name="Ettema T.J."/>
        </authorList>
    </citation>
    <scope>NUCLEOTIDE SEQUENCE</scope>
</reference>
<protein>
    <recommendedName>
        <fullName evidence="2">AAA+ ATPase domain-containing protein</fullName>
    </recommendedName>
</protein>
<proteinExistence type="predicted"/>
<dbReference type="SUPFAM" id="SSF52540">
    <property type="entry name" value="P-loop containing nucleoside triphosphate hydrolases"/>
    <property type="match status" value="1"/>
</dbReference>
<gene>
    <name evidence="1" type="ORF">LCGC14_2931610</name>
</gene>
<dbReference type="Gene3D" id="3.40.50.300">
    <property type="entry name" value="P-loop containing nucleotide triphosphate hydrolases"/>
    <property type="match status" value="1"/>
</dbReference>
<organism evidence="1">
    <name type="scientific">marine sediment metagenome</name>
    <dbReference type="NCBI Taxonomy" id="412755"/>
    <lineage>
        <taxon>unclassified sequences</taxon>
        <taxon>metagenomes</taxon>
        <taxon>ecological metagenomes</taxon>
    </lineage>
</organism>
<name>A0A0F8Y7Q0_9ZZZZ</name>
<feature type="non-terminal residue" evidence="1">
    <location>
        <position position="355"/>
    </location>
</feature>
<evidence type="ECO:0008006" key="2">
    <source>
        <dbReference type="Google" id="ProtNLM"/>
    </source>
</evidence>
<accession>A0A0F8Y7Q0</accession>
<evidence type="ECO:0000313" key="1">
    <source>
        <dbReference type="EMBL" id="KKK69680.1"/>
    </source>
</evidence>